<organism evidence="2 3">
    <name type="scientific">Rubripirellula tenax</name>
    <dbReference type="NCBI Taxonomy" id="2528015"/>
    <lineage>
        <taxon>Bacteria</taxon>
        <taxon>Pseudomonadati</taxon>
        <taxon>Planctomycetota</taxon>
        <taxon>Planctomycetia</taxon>
        <taxon>Pirellulales</taxon>
        <taxon>Pirellulaceae</taxon>
        <taxon>Rubripirellula</taxon>
    </lineage>
</organism>
<comment type="caution">
    <text evidence="2">The sequence shown here is derived from an EMBL/GenBank/DDBJ whole genome shotgun (WGS) entry which is preliminary data.</text>
</comment>
<protein>
    <submittedName>
        <fullName evidence="2">Uncharacterized protein</fullName>
    </submittedName>
</protein>
<feature type="region of interest" description="Disordered" evidence="1">
    <location>
        <begin position="165"/>
        <end position="208"/>
    </location>
</feature>
<gene>
    <name evidence="2" type="ORF">Poly51_59510</name>
</gene>
<dbReference type="Proteomes" id="UP000318288">
    <property type="component" value="Unassembled WGS sequence"/>
</dbReference>
<dbReference type="EMBL" id="SJPW01000010">
    <property type="protein sequence ID" value="TWU44682.1"/>
    <property type="molecule type" value="Genomic_DNA"/>
</dbReference>
<evidence type="ECO:0000313" key="3">
    <source>
        <dbReference type="Proteomes" id="UP000318288"/>
    </source>
</evidence>
<sequence>MRCRSAATTNDRYPDADAEWPSQRHFWPCHVSRRRTRGNECRDAGRVGSHMLGSASSFASLVRASDSTPNTVLLRDRLDLHLSRIYDFPRCLLIPCLQLRCDLATMLSPRWTESRLAASRRCFLLAQIMLDPGWRRPAVVFCSRRLCSIQGGDVPSLFSARAGQRPINTRPTTADNHAMHRSGGGRPSFELASRSPPPGDRNRYRTDPSDVPRVCLHKRLLQRLVLGASFGCCVSDSPIQTP</sequence>
<keyword evidence="3" id="KW-1185">Reference proteome</keyword>
<evidence type="ECO:0000256" key="1">
    <source>
        <dbReference type="SAM" id="MobiDB-lite"/>
    </source>
</evidence>
<evidence type="ECO:0000313" key="2">
    <source>
        <dbReference type="EMBL" id="TWU44682.1"/>
    </source>
</evidence>
<accession>A0A5C6E6V8</accession>
<feature type="compositionally biased region" description="Polar residues" evidence="1">
    <location>
        <begin position="166"/>
        <end position="175"/>
    </location>
</feature>
<proteinExistence type="predicted"/>
<reference evidence="2 3" key="1">
    <citation type="submission" date="2019-02" db="EMBL/GenBank/DDBJ databases">
        <title>Deep-cultivation of Planctomycetes and their phenomic and genomic characterization uncovers novel biology.</title>
        <authorList>
            <person name="Wiegand S."/>
            <person name="Jogler M."/>
            <person name="Boedeker C."/>
            <person name="Pinto D."/>
            <person name="Vollmers J."/>
            <person name="Rivas-Marin E."/>
            <person name="Kohn T."/>
            <person name="Peeters S.H."/>
            <person name="Heuer A."/>
            <person name="Rast P."/>
            <person name="Oberbeckmann S."/>
            <person name="Bunk B."/>
            <person name="Jeske O."/>
            <person name="Meyerdierks A."/>
            <person name="Storesund J.E."/>
            <person name="Kallscheuer N."/>
            <person name="Luecker S."/>
            <person name="Lage O.M."/>
            <person name="Pohl T."/>
            <person name="Merkel B.J."/>
            <person name="Hornburger P."/>
            <person name="Mueller R.-W."/>
            <person name="Bruemmer F."/>
            <person name="Labrenz M."/>
            <person name="Spormann A.M."/>
            <person name="Op Den Camp H."/>
            <person name="Overmann J."/>
            <person name="Amann R."/>
            <person name="Jetten M.S.M."/>
            <person name="Mascher T."/>
            <person name="Medema M.H."/>
            <person name="Devos D.P."/>
            <person name="Kaster A.-K."/>
            <person name="Ovreas L."/>
            <person name="Rohde M."/>
            <person name="Galperin M.Y."/>
            <person name="Jogler C."/>
        </authorList>
    </citation>
    <scope>NUCLEOTIDE SEQUENCE [LARGE SCALE GENOMIC DNA]</scope>
    <source>
        <strain evidence="2 3">Poly51</strain>
    </source>
</reference>
<name>A0A5C6E6V8_9BACT</name>
<dbReference type="AlphaFoldDB" id="A0A5C6E6V8"/>